<evidence type="ECO:0000259" key="2">
    <source>
        <dbReference type="PROSITE" id="PS51782"/>
    </source>
</evidence>
<feature type="compositionally biased region" description="Polar residues" evidence="1">
    <location>
        <begin position="288"/>
        <end position="302"/>
    </location>
</feature>
<dbReference type="SMART" id="SM00257">
    <property type="entry name" value="LysM"/>
    <property type="match status" value="1"/>
</dbReference>
<gene>
    <name evidence="3" type="ORF">PIB30_060944</name>
</gene>
<keyword evidence="4" id="KW-1185">Reference proteome</keyword>
<dbReference type="PANTHER" id="PTHR20932">
    <property type="entry name" value="LYSM AND PUTATIVE PEPTIDOGLYCAN-BINDING DOMAIN-CONTAINING PROTEIN"/>
    <property type="match status" value="1"/>
</dbReference>
<comment type="caution">
    <text evidence="3">The sequence shown here is derived from an EMBL/GenBank/DDBJ whole genome shotgun (WGS) entry which is preliminary data.</text>
</comment>
<evidence type="ECO:0000313" key="4">
    <source>
        <dbReference type="Proteomes" id="UP001341840"/>
    </source>
</evidence>
<dbReference type="InterPro" id="IPR018392">
    <property type="entry name" value="LysM"/>
</dbReference>
<dbReference type="Pfam" id="PF01476">
    <property type="entry name" value="LysM"/>
    <property type="match status" value="1"/>
</dbReference>
<feature type="compositionally biased region" description="Basic and acidic residues" evidence="1">
    <location>
        <begin position="1"/>
        <end position="27"/>
    </location>
</feature>
<dbReference type="PANTHER" id="PTHR20932:SF55">
    <property type="entry name" value="LYSM DOMAIN-CONTAINING PROTEIN"/>
    <property type="match status" value="1"/>
</dbReference>
<feature type="compositionally biased region" description="Basic residues" evidence="1">
    <location>
        <begin position="328"/>
        <end position="337"/>
    </location>
</feature>
<dbReference type="CDD" id="cd00118">
    <property type="entry name" value="LysM"/>
    <property type="match status" value="1"/>
</dbReference>
<dbReference type="Gene3D" id="3.10.350.10">
    <property type="entry name" value="LysM domain"/>
    <property type="match status" value="1"/>
</dbReference>
<sequence>MENGRWKEENNDENKVSFYYDSDRDVSPHGGSTPSPPRHGGGGCIEHPVSKFDTLAGIAIKYGVEVADIRKMNGLVTDRQIFALKTINIPLPGRHPPSPSLSYDPPPPGQGNSKPPCTDHFFESFHSFKGAKPSDRKVSQAMTSLQGYYGLKPPTNSSQQDTPSRPLHQHRKSRSLVDIIMEEIMEKGDPNAQEPAQVRQGADSEKLNDKLIRRRQKSEADFSRIPELLLKEDNVAPPSRTGMGLALRQKVGSRNSLTTDSESTAMMKASTGDASHTECSSSSSSSSGVRKSFSTPCFQDQDNTCTSSIWPPSMWNLKPDLQVVPKPTARRNKAALD</sequence>
<name>A0ABU6WMF1_9FABA</name>
<feature type="domain" description="LysM" evidence="2">
    <location>
        <begin position="45"/>
        <end position="89"/>
    </location>
</feature>
<dbReference type="PROSITE" id="PS51782">
    <property type="entry name" value="LYSM"/>
    <property type="match status" value="1"/>
</dbReference>
<feature type="region of interest" description="Disordered" evidence="1">
    <location>
        <begin position="186"/>
        <end position="219"/>
    </location>
</feature>
<organism evidence="3 4">
    <name type="scientific">Stylosanthes scabra</name>
    <dbReference type="NCBI Taxonomy" id="79078"/>
    <lineage>
        <taxon>Eukaryota</taxon>
        <taxon>Viridiplantae</taxon>
        <taxon>Streptophyta</taxon>
        <taxon>Embryophyta</taxon>
        <taxon>Tracheophyta</taxon>
        <taxon>Spermatophyta</taxon>
        <taxon>Magnoliopsida</taxon>
        <taxon>eudicotyledons</taxon>
        <taxon>Gunneridae</taxon>
        <taxon>Pentapetalae</taxon>
        <taxon>rosids</taxon>
        <taxon>fabids</taxon>
        <taxon>Fabales</taxon>
        <taxon>Fabaceae</taxon>
        <taxon>Papilionoideae</taxon>
        <taxon>50 kb inversion clade</taxon>
        <taxon>dalbergioids sensu lato</taxon>
        <taxon>Dalbergieae</taxon>
        <taxon>Pterocarpus clade</taxon>
        <taxon>Stylosanthes</taxon>
    </lineage>
</organism>
<proteinExistence type="predicted"/>
<feature type="region of interest" description="Disordered" evidence="1">
    <location>
        <begin position="89"/>
        <end position="118"/>
    </location>
</feature>
<feature type="region of interest" description="Disordered" evidence="1">
    <location>
        <begin position="1"/>
        <end position="46"/>
    </location>
</feature>
<feature type="region of interest" description="Disordered" evidence="1">
    <location>
        <begin position="240"/>
        <end position="302"/>
    </location>
</feature>
<dbReference type="EMBL" id="JASCZI010181788">
    <property type="protein sequence ID" value="MED6185848.1"/>
    <property type="molecule type" value="Genomic_DNA"/>
</dbReference>
<feature type="compositionally biased region" description="Pro residues" evidence="1">
    <location>
        <begin position="93"/>
        <end position="109"/>
    </location>
</feature>
<feature type="region of interest" description="Disordered" evidence="1">
    <location>
        <begin position="147"/>
        <end position="173"/>
    </location>
</feature>
<feature type="region of interest" description="Disordered" evidence="1">
    <location>
        <begin position="318"/>
        <end position="337"/>
    </location>
</feature>
<dbReference type="InterPro" id="IPR045030">
    <property type="entry name" value="LYSM1-4"/>
</dbReference>
<feature type="compositionally biased region" description="Basic and acidic residues" evidence="1">
    <location>
        <begin position="202"/>
        <end position="219"/>
    </location>
</feature>
<dbReference type="SUPFAM" id="SSF54106">
    <property type="entry name" value="LysM domain"/>
    <property type="match status" value="1"/>
</dbReference>
<reference evidence="3 4" key="1">
    <citation type="journal article" date="2023" name="Plants (Basel)">
        <title>Bridging the Gap: Combining Genomics and Transcriptomics Approaches to Understand Stylosanthes scabra, an Orphan Legume from the Brazilian Caatinga.</title>
        <authorList>
            <person name="Ferreira-Neto J.R.C."/>
            <person name="da Silva M.D."/>
            <person name="Binneck E."/>
            <person name="de Melo N.F."/>
            <person name="da Silva R.H."/>
            <person name="de Melo A.L.T.M."/>
            <person name="Pandolfi V."/>
            <person name="Bustamante F.O."/>
            <person name="Brasileiro-Vidal A.C."/>
            <person name="Benko-Iseppon A.M."/>
        </authorList>
    </citation>
    <scope>NUCLEOTIDE SEQUENCE [LARGE SCALE GENOMIC DNA]</scope>
    <source>
        <tissue evidence="3">Leaves</tissue>
    </source>
</reference>
<feature type="compositionally biased region" description="Polar residues" evidence="1">
    <location>
        <begin position="154"/>
        <end position="163"/>
    </location>
</feature>
<evidence type="ECO:0000313" key="3">
    <source>
        <dbReference type="EMBL" id="MED6185848.1"/>
    </source>
</evidence>
<feature type="compositionally biased region" description="Polar residues" evidence="1">
    <location>
        <begin position="252"/>
        <end position="264"/>
    </location>
</feature>
<protein>
    <recommendedName>
        <fullName evidence="2">LysM domain-containing protein</fullName>
    </recommendedName>
</protein>
<dbReference type="Proteomes" id="UP001341840">
    <property type="component" value="Unassembled WGS sequence"/>
</dbReference>
<accession>A0ABU6WMF1</accession>
<dbReference type="InterPro" id="IPR036779">
    <property type="entry name" value="LysM_dom_sf"/>
</dbReference>
<evidence type="ECO:0000256" key="1">
    <source>
        <dbReference type="SAM" id="MobiDB-lite"/>
    </source>
</evidence>